<dbReference type="InterPro" id="IPR001347">
    <property type="entry name" value="SIS_dom"/>
</dbReference>
<proteinExistence type="predicted"/>
<dbReference type="InterPro" id="IPR047640">
    <property type="entry name" value="RpiR-like"/>
</dbReference>
<dbReference type="InterPro" id="IPR046348">
    <property type="entry name" value="SIS_dom_sf"/>
</dbReference>
<keyword evidence="1" id="KW-0805">Transcription regulation</keyword>
<dbReference type="PANTHER" id="PTHR30514:SF18">
    <property type="entry name" value="RPIR-FAMILY TRANSCRIPTIONAL REGULATOR"/>
    <property type="match status" value="1"/>
</dbReference>
<organism evidence="5">
    <name type="scientific">Gulosibacter sediminis</name>
    <dbReference type="NCBI Taxonomy" id="1729695"/>
    <lineage>
        <taxon>Bacteria</taxon>
        <taxon>Bacillati</taxon>
        <taxon>Actinomycetota</taxon>
        <taxon>Actinomycetes</taxon>
        <taxon>Micrococcales</taxon>
        <taxon>Microbacteriaceae</taxon>
        <taxon>Gulosibacter</taxon>
    </lineage>
</organism>
<dbReference type="SUPFAM" id="SSF46689">
    <property type="entry name" value="Homeodomain-like"/>
    <property type="match status" value="1"/>
</dbReference>
<evidence type="ECO:0000313" key="5">
    <source>
        <dbReference type="EMBL" id="UQN15197.1"/>
    </source>
</evidence>
<dbReference type="EMBL" id="CP097160">
    <property type="protein sequence ID" value="UQN15197.1"/>
    <property type="molecule type" value="Genomic_DNA"/>
</dbReference>
<evidence type="ECO:0000256" key="2">
    <source>
        <dbReference type="ARBA" id="ARBA00023125"/>
    </source>
</evidence>
<reference evidence="5" key="1">
    <citation type="submission" date="2022-05" db="EMBL/GenBank/DDBJ databases">
        <title>Complete genome sequence of toluene-degrading Gulosibacter sediminis strain ACHW.36C.</title>
        <authorList>
            <person name="Wai A.C."/>
            <person name="Lai G.K."/>
            <person name="Griffin S.D."/>
            <person name="Leung F.C."/>
        </authorList>
    </citation>
    <scope>NUCLEOTIDE SEQUENCE [LARGE SCALE GENOMIC DNA]</scope>
    <source>
        <strain evidence="5">ACHW.36C</strain>
    </source>
</reference>
<keyword evidence="3" id="KW-0804">Transcription</keyword>
<dbReference type="InterPro" id="IPR000281">
    <property type="entry name" value="HTH_RpiR"/>
</dbReference>
<sequence length="297" mass="32488">MSDQAAADRSVAELIKLHFAEFTAAEKRTARALVADYPAVGLGTVTQLAERASVSSATIVRFAQSLGFDGFREFQDRLRHELGTREDSALSQALRRESASGSVKVGTLAASQRAFTEGIERTFDSLRDDEVRQLVSWLADPKLRITARGGLYSGLLAQHLVKELLLFRPNVLECPRDPVELATQLVDTGAKTDVWVVFDFRRYTTETERIVRQAKSHGARVALITDRWLSPIAAIADVVMSCRVEANGPSDSLVPGLALVEGLCELAVEQLGDAGIARLRQIDPLRTALESGIREDS</sequence>
<dbReference type="Pfam" id="PF01380">
    <property type="entry name" value="SIS"/>
    <property type="match status" value="1"/>
</dbReference>
<evidence type="ECO:0000259" key="4">
    <source>
        <dbReference type="PROSITE" id="PS51071"/>
    </source>
</evidence>
<dbReference type="PROSITE" id="PS51071">
    <property type="entry name" value="HTH_RPIR"/>
    <property type="match status" value="1"/>
</dbReference>
<dbReference type="CDD" id="cd05013">
    <property type="entry name" value="SIS_RpiR"/>
    <property type="match status" value="1"/>
</dbReference>
<dbReference type="Pfam" id="PF01418">
    <property type="entry name" value="HTH_6"/>
    <property type="match status" value="1"/>
</dbReference>
<evidence type="ECO:0000256" key="3">
    <source>
        <dbReference type="ARBA" id="ARBA00023163"/>
    </source>
</evidence>
<dbReference type="Gene3D" id="3.40.50.10490">
    <property type="entry name" value="Glucose-6-phosphate isomerase like protein, domain 1"/>
    <property type="match status" value="1"/>
</dbReference>
<name>A0ABY4MXN6_9MICO</name>
<dbReference type="InterPro" id="IPR009057">
    <property type="entry name" value="Homeodomain-like_sf"/>
</dbReference>
<dbReference type="SUPFAM" id="SSF53697">
    <property type="entry name" value="SIS domain"/>
    <property type="match status" value="1"/>
</dbReference>
<protein>
    <submittedName>
        <fullName evidence="5">MurR/RpiR family transcriptional regulator</fullName>
    </submittedName>
</protein>
<accession>A0ABY4MXN6</accession>
<dbReference type="PANTHER" id="PTHR30514">
    <property type="entry name" value="GLUCOKINASE"/>
    <property type="match status" value="1"/>
</dbReference>
<dbReference type="Gene3D" id="1.10.10.10">
    <property type="entry name" value="Winged helix-like DNA-binding domain superfamily/Winged helix DNA-binding domain"/>
    <property type="match status" value="1"/>
</dbReference>
<dbReference type="InterPro" id="IPR035472">
    <property type="entry name" value="RpiR-like_SIS"/>
</dbReference>
<keyword evidence="2" id="KW-0238">DNA-binding</keyword>
<evidence type="ECO:0000256" key="1">
    <source>
        <dbReference type="ARBA" id="ARBA00023015"/>
    </source>
</evidence>
<gene>
    <name evidence="5" type="ORF">M3M28_01630</name>
</gene>
<dbReference type="InterPro" id="IPR036388">
    <property type="entry name" value="WH-like_DNA-bd_sf"/>
</dbReference>
<feature type="domain" description="HTH rpiR-type" evidence="4">
    <location>
        <begin position="9"/>
        <end position="85"/>
    </location>
</feature>